<dbReference type="EMBL" id="JABANO010001918">
    <property type="protein sequence ID" value="KAF4758033.1"/>
    <property type="molecule type" value="Genomic_DNA"/>
</dbReference>
<accession>A0A7J6ULE3</accession>
<dbReference type="Proteomes" id="UP000553632">
    <property type="component" value="Unassembled WGS sequence"/>
</dbReference>
<evidence type="ECO:0000313" key="3">
    <source>
        <dbReference type="EMBL" id="KAF4758033.1"/>
    </source>
</evidence>
<dbReference type="AlphaFoldDB" id="A0A7J6ULE3"/>
<protein>
    <recommendedName>
        <fullName evidence="5">Zinc transporter</fullName>
    </recommendedName>
</protein>
<name>A0A7J6ULE3_PEROL</name>
<feature type="transmembrane region" description="Helical" evidence="1">
    <location>
        <begin position="61"/>
        <end position="82"/>
    </location>
</feature>
<gene>
    <name evidence="3" type="ORF">FOZ63_015787</name>
</gene>
<keyword evidence="2" id="KW-0732">Signal</keyword>
<comment type="caution">
    <text evidence="3">The sequence shown here is derived from an EMBL/GenBank/DDBJ whole genome shotgun (WGS) entry which is preliminary data.</text>
</comment>
<evidence type="ECO:0008006" key="5">
    <source>
        <dbReference type="Google" id="ProtNLM"/>
    </source>
</evidence>
<evidence type="ECO:0000256" key="1">
    <source>
        <dbReference type="SAM" id="Phobius"/>
    </source>
</evidence>
<keyword evidence="4" id="KW-1185">Reference proteome</keyword>
<feature type="chain" id="PRO_5029904864" description="Zinc transporter" evidence="2">
    <location>
        <begin position="32"/>
        <end position="120"/>
    </location>
</feature>
<keyword evidence="1" id="KW-0472">Membrane</keyword>
<proteinExistence type="predicted"/>
<keyword evidence="1" id="KW-1133">Transmembrane helix</keyword>
<reference evidence="3 4" key="1">
    <citation type="submission" date="2020-04" db="EMBL/GenBank/DDBJ databases">
        <title>Perkinsus olseni comparative genomics.</title>
        <authorList>
            <person name="Bogema D.R."/>
        </authorList>
    </citation>
    <scope>NUCLEOTIDE SEQUENCE [LARGE SCALE GENOMIC DNA]</scope>
    <source>
        <strain evidence="3 4">ATCC PRA-207</strain>
    </source>
</reference>
<feature type="signal peptide" evidence="2">
    <location>
        <begin position="1"/>
        <end position="31"/>
    </location>
</feature>
<evidence type="ECO:0000256" key="2">
    <source>
        <dbReference type="SAM" id="SignalP"/>
    </source>
</evidence>
<keyword evidence="1" id="KW-0812">Transmembrane</keyword>
<evidence type="ECO:0000313" key="4">
    <source>
        <dbReference type="Proteomes" id="UP000553632"/>
    </source>
</evidence>
<organism evidence="3 4">
    <name type="scientific">Perkinsus olseni</name>
    <name type="common">Perkinsus atlanticus</name>
    <dbReference type="NCBI Taxonomy" id="32597"/>
    <lineage>
        <taxon>Eukaryota</taxon>
        <taxon>Sar</taxon>
        <taxon>Alveolata</taxon>
        <taxon>Perkinsozoa</taxon>
        <taxon>Perkinsea</taxon>
        <taxon>Perkinsida</taxon>
        <taxon>Perkinsidae</taxon>
        <taxon>Perkinsus</taxon>
    </lineage>
</organism>
<sequence length="120" mass="12849">MKYLHGKTAGLDRSWFGLGLLLLLISLSVRAHEAEESPRVLLTTVAEDEVEDSTALNVLKAVGWAALSAISLPIGSTIAIFWPPGQRVSSILLAFGSGSLLEALSIELFGHVLHATDDKR</sequence>
<feature type="non-terminal residue" evidence="3">
    <location>
        <position position="120"/>
    </location>
</feature>